<keyword evidence="3 6" id="KW-0064">Aspartyl protease</keyword>
<dbReference type="InterPro" id="IPR001969">
    <property type="entry name" value="Aspartic_peptidase_AS"/>
</dbReference>
<keyword evidence="2 6" id="KW-0645">Protease</keyword>
<dbReference type="InterPro" id="IPR034163">
    <property type="entry name" value="Aspergillopepsin-like_cat_dom"/>
</dbReference>
<evidence type="ECO:0000256" key="4">
    <source>
        <dbReference type="ARBA" id="ARBA00022801"/>
    </source>
</evidence>
<dbReference type="EMBL" id="PKSG01000791">
    <property type="protein sequence ID" value="POR32812.1"/>
    <property type="molecule type" value="Genomic_DNA"/>
</dbReference>
<evidence type="ECO:0000256" key="6">
    <source>
        <dbReference type="RuleBase" id="RU000454"/>
    </source>
</evidence>
<dbReference type="Gene3D" id="2.40.70.10">
    <property type="entry name" value="Acid Proteases"/>
    <property type="match status" value="2"/>
</dbReference>
<dbReference type="PANTHER" id="PTHR47966:SF2">
    <property type="entry name" value="ASPERGILLOPEPSIN-1-RELATED"/>
    <property type="match status" value="1"/>
</dbReference>
<comment type="caution">
    <text evidence="9">The sequence shown here is derived from an EMBL/GenBank/DDBJ whole genome shotgun (WGS) entry which is preliminary data.</text>
</comment>
<evidence type="ECO:0000259" key="8">
    <source>
        <dbReference type="PROSITE" id="PS51767"/>
    </source>
</evidence>
<evidence type="ECO:0000313" key="9">
    <source>
        <dbReference type="EMBL" id="POR32812.1"/>
    </source>
</evidence>
<dbReference type="PRINTS" id="PR00792">
    <property type="entry name" value="PEPSIN"/>
</dbReference>
<organism evidence="9 10">
    <name type="scientific">Tolypocladium paradoxum</name>
    <dbReference type="NCBI Taxonomy" id="94208"/>
    <lineage>
        <taxon>Eukaryota</taxon>
        <taxon>Fungi</taxon>
        <taxon>Dikarya</taxon>
        <taxon>Ascomycota</taxon>
        <taxon>Pezizomycotina</taxon>
        <taxon>Sordariomycetes</taxon>
        <taxon>Hypocreomycetidae</taxon>
        <taxon>Hypocreales</taxon>
        <taxon>Ophiocordycipitaceae</taxon>
        <taxon>Tolypocladium</taxon>
    </lineage>
</organism>
<feature type="signal peptide" evidence="7">
    <location>
        <begin position="1"/>
        <end position="19"/>
    </location>
</feature>
<accession>A0A2S4KRK2</accession>
<evidence type="ECO:0000256" key="1">
    <source>
        <dbReference type="ARBA" id="ARBA00007447"/>
    </source>
</evidence>
<dbReference type="CDD" id="cd06097">
    <property type="entry name" value="Aspergillopepsin_like"/>
    <property type="match status" value="1"/>
</dbReference>
<comment type="similarity">
    <text evidence="1 6">Belongs to the peptidase A1 family.</text>
</comment>
<dbReference type="PROSITE" id="PS51767">
    <property type="entry name" value="PEPTIDASE_A1"/>
    <property type="match status" value="1"/>
</dbReference>
<protein>
    <submittedName>
        <fullName evidence="9">Endothiapepsin</fullName>
    </submittedName>
</protein>
<dbReference type="GO" id="GO:0006508">
    <property type="term" value="P:proteolysis"/>
    <property type="evidence" value="ECO:0007669"/>
    <property type="project" value="UniProtKB-KW"/>
</dbReference>
<feature type="active site" evidence="5">
    <location>
        <position position="319"/>
    </location>
</feature>
<feature type="chain" id="PRO_5015732836" evidence="7">
    <location>
        <begin position="20"/>
        <end position="432"/>
    </location>
</feature>
<proteinExistence type="inferred from homology"/>
<evidence type="ECO:0000256" key="2">
    <source>
        <dbReference type="ARBA" id="ARBA00022670"/>
    </source>
</evidence>
<dbReference type="GO" id="GO:0004190">
    <property type="term" value="F:aspartic-type endopeptidase activity"/>
    <property type="evidence" value="ECO:0007669"/>
    <property type="project" value="UniProtKB-KW"/>
</dbReference>
<dbReference type="InterPro" id="IPR021109">
    <property type="entry name" value="Peptidase_aspartic_dom_sf"/>
</dbReference>
<evidence type="ECO:0000313" key="10">
    <source>
        <dbReference type="Proteomes" id="UP000237481"/>
    </source>
</evidence>
<feature type="domain" description="Peptidase A1" evidence="8">
    <location>
        <begin position="117"/>
        <end position="425"/>
    </location>
</feature>
<reference evidence="9 10" key="1">
    <citation type="submission" date="2018-01" db="EMBL/GenBank/DDBJ databases">
        <title>Harnessing the power of phylogenomics to disentangle the directionality and signatures of interkingdom host jumping in the parasitic fungal genus Tolypocladium.</title>
        <authorList>
            <person name="Quandt C.A."/>
            <person name="Patterson W."/>
            <person name="Spatafora J.W."/>
        </authorList>
    </citation>
    <scope>NUCLEOTIDE SEQUENCE [LARGE SCALE GENOMIC DNA]</scope>
    <source>
        <strain evidence="9 10">NRBC 100945</strain>
    </source>
</reference>
<dbReference type="Pfam" id="PF00026">
    <property type="entry name" value="Asp"/>
    <property type="match status" value="1"/>
</dbReference>
<evidence type="ECO:0000256" key="7">
    <source>
        <dbReference type="SAM" id="SignalP"/>
    </source>
</evidence>
<dbReference type="PANTHER" id="PTHR47966">
    <property type="entry name" value="BETA-SITE APP-CLEAVING ENZYME, ISOFORM A-RELATED"/>
    <property type="match status" value="1"/>
</dbReference>
<sequence length="432" mass="46415">MKATLAAFALACLAQGAVPAPRADSSGSADGGKTFSLSQIQNGLFQGHDAPVAFLKAHIKYAQALPPQLSRAIELNLDLKSKFLALTLQQAWLTRTADGPQKGTVKASAARNYDSEYVVPVQIGTPGQTIPMSLDTGSSDLWTFSSETYKPLVNKQSLYSPGNSSTSVLLKGESWHIRYGDGGGASGIVYKDRVQIGATHVDCQAVQAAVQVSQDISLDSFSSGILGMASSTANTIRPTPQRTYIDNVKDDLALPLFTANLLKGRAGNYNFGYIDSSEYTGSIQYAELDRFSPFWKVSMSGYQVGDDDYEQYRWNGIVDTGTSLLLAPDEVVQSYYDQVPGSGMDERMGMMVYPCSTRPPDFRFGVGSYRGVVPGEYINYGQVNGTHCFGGIQTSRGIGFAVLGDVLLKAQFVVFDYGSALVGFANKDLGGK</sequence>
<dbReference type="PROSITE" id="PS00141">
    <property type="entry name" value="ASP_PROTEASE"/>
    <property type="match status" value="1"/>
</dbReference>
<evidence type="ECO:0000256" key="3">
    <source>
        <dbReference type="ARBA" id="ARBA00022750"/>
    </source>
</evidence>
<name>A0A2S4KRK2_9HYPO</name>
<keyword evidence="4 6" id="KW-0378">Hydrolase</keyword>
<dbReference type="Proteomes" id="UP000237481">
    <property type="component" value="Unassembled WGS sequence"/>
</dbReference>
<dbReference type="OrthoDB" id="2747330at2759"/>
<dbReference type="STRING" id="94208.A0A2S4KRK2"/>
<dbReference type="AlphaFoldDB" id="A0A2S4KRK2"/>
<dbReference type="SUPFAM" id="SSF50630">
    <property type="entry name" value="Acid proteases"/>
    <property type="match status" value="1"/>
</dbReference>
<dbReference type="InterPro" id="IPR001461">
    <property type="entry name" value="Aspartic_peptidase_A1"/>
</dbReference>
<keyword evidence="7" id="KW-0732">Signal</keyword>
<evidence type="ECO:0000256" key="5">
    <source>
        <dbReference type="PIRSR" id="PIRSR601461-1"/>
    </source>
</evidence>
<keyword evidence="10" id="KW-1185">Reference proteome</keyword>
<dbReference type="InterPro" id="IPR033121">
    <property type="entry name" value="PEPTIDASE_A1"/>
</dbReference>
<gene>
    <name evidence="9" type="ORF">TPAR_06990</name>
</gene>
<feature type="active site" evidence="5">
    <location>
        <position position="135"/>
    </location>
</feature>